<organism evidence="1">
    <name type="scientific">marine sediment metagenome</name>
    <dbReference type="NCBI Taxonomy" id="412755"/>
    <lineage>
        <taxon>unclassified sequences</taxon>
        <taxon>metagenomes</taxon>
        <taxon>ecological metagenomes</taxon>
    </lineage>
</organism>
<gene>
    <name evidence="1" type="ORF">LCGC14_1716210</name>
</gene>
<comment type="caution">
    <text evidence="1">The sequence shown here is derived from an EMBL/GenBank/DDBJ whole genome shotgun (WGS) entry which is preliminary data.</text>
</comment>
<accession>A0A0F9KDQ2</accession>
<dbReference type="EMBL" id="LAZR01015378">
    <property type="protein sequence ID" value="KKM13440.1"/>
    <property type="molecule type" value="Genomic_DNA"/>
</dbReference>
<reference evidence="1" key="1">
    <citation type="journal article" date="2015" name="Nature">
        <title>Complex archaea that bridge the gap between prokaryotes and eukaryotes.</title>
        <authorList>
            <person name="Spang A."/>
            <person name="Saw J.H."/>
            <person name="Jorgensen S.L."/>
            <person name="Zaremba-Niedzwiedzka K."/>
            <person name="Martijn J."/>
            <person name="Lind A.E."/>
            <person name="van Eijk R."/>
            <person name="Schleper C."/>
            <person name="Guy L."/>
            <person name="Ettema T.J."/>
        </authorList>
    </citation>
    <scope>NUCLEOTIDE SEQUENCE</scope>
</reference>
<sequence length="138" mass="16427">MKRDKWVWMGHAGHFILGHRCRFHLSTYVGKYIVSTVGELWNDRLVREIHAKIYDKKWLSENIYLKGDIFDAAYFKKFGYEEVGCNRLFETMVFKAKKSENKCCPYEMISGEKDFEGYNTDEDAYKGHIELCTKWSKK</sequence>
<name>A0A0F9KDQ2_9ZZZZ</name>
<protein>
    <submittedName>
        <fullName evidence="1">Uncharacterized protein</fullName>
    </submittedName>
</protein>
<dbReference type="AlphaFoldDB" id="A0A0F9KDQ2"/>
<evidence type="ECO:0000313" key="1">
    <source>
        <dbReference type="EMBL" id="KKM13440.1"/>
    </source>
</evidence>
<proteinExistence type="predicted"/>